<accession>A0A0E9QQ90</accession>
<dbReference type="AlphaFoldDB" id="A0A0E9QQ90"/>
<sequence>MFFLPTGEFLFYLFFNLNSQFTLESISVTVSVKSLYKSNLIKQSNATPHLLFTLS</sequence>
<reference evidence="1" key="2">
    <citation type="journal article" date="2015" name="Fish Shellfish Immunol.">
        <title>Early steps in the European eel (Anguilla anguilla)-Vibrio vulnificus interaction in the gills: Role of the RtxA13 toxin.</title>
        <authorList>
            <person name="Callol A."/>
            <person name="Pajuelo D."/>
            <person name="Ebbesson L."/>
            <person name="Teles M."/>
            <person name="MacKenzie S."/>
            <person name="Amaro C."/>
        </authorList>
    </citation>
    <scope>NUCLEOTIDE SEQUENCE</scope>
</reference>
<reference evidence="1" key="1">
    <citation type="submission" date="2014-11" db="EMBL/GenBank/DDBJ databases">
        <authorList>
            <person name="Amaro Gonzalez C."/>
        </authorList>
    </citation>
    <scope>NUCLEOTIDE SEQUENCE</scope>
</reference>
<evidence type="ECO:0000313" key="1">
    <source>
        <dbReference type="EMBL" id="JAH19116.1"/>
    </source>
</evidence>
<organism evidence="1">
    <name type="scientific">Anguilla anguilla</name>
    <name type="common">European freshwater eel</name>
    <name type="synonym">Muraena anguilla</name>
    <dbReference type="NCBI Taxonomy" id="7936"/>
    <lineage>
        <taxon>Eukaryota</taxon>
        <taxon>Metazoa</taxon>
        <taxon>Chordata</taxon>
        <taxon>Craniata</taxon>
        <taxon>Vertebrata</taxon>
        <taxon>Euteleostomi</taxon>
        <taxon>Actinopterygii</taxon>
        <taxon>Neopterygii</taxon>
        <taxon>Teleostei</taxon>
        <taxon>Anguilliformes</taxon>
        <taxon>Anguillidae</taxon>
        <taxon>Anguilla</taxon>
    </lineage>
</organism>
<dbReference type="EMBL" id="GBXM01089461">
    <property type="protein sequence ID" value="JAH19116.1"/>
    <property type="molecule type" value="Transcribed_RNA"/>
</dbReference>
<proteinExistence type="predicted"/>
<name>A0A0E9QQ90_ANGAN</name>
<protein>
    <submittedName>
        <fullName evidence="1">Uncharacterized protein</fullName>
    </submittedName>
</protein>